<organism evidence="5 6">
    <name type="scientific">Leucosporidium creatinivorum</name>
    <dbReference type="NCBI Taxonomy" id="106004"/>
    <lineage>
        <taxon>Eukaryota</taxon>
        <taxon>Fungi</taxon>
        <taxon>Dikarya</taxon>
        <taxon>Basidiomycota</taxon>
        <taxon>Pucciniomycotina</taxon>
        <taxon>Microbotryomycetes</taxon>
        <taxon>Leucosporidiales</taxon>
        <taxon>Leucosporidium</taxon>
    </lineage>
</organism>
<evidence type="ECO:0000313" key="5">
    <source>
        <dbReference type="EMBL" id="ORY92567.1"/>
    </source>
</evidence>
<feature type="domain" description="BRO1" evidence="4">
    <location>
        <begin position="1"/>
        <end position="425"/>
    </location>
</feature>
<dbReference type="Pfam" id="PF03097">
    <property type="entry name" value="BRO1"/>
    <property type="match status" value="1"/>
</dbReference>
<dbReference type="OrthoDB" id="10266451at2759"/>
<dbReference type="InterPro" id="IPR037505">
    <property type="entry name" value="pH-resp_palC"/>
</dbReference>
<dbReference type="EMBL" id="MCGR01000001">
    <property type="protein sequence ID" value="ORY92567.1"/>
    <property type="molecule type" value="Genomic_DNA"/>
</dbReference>
<dbReference type="SMART" id="SM01041">
    <property type="entry name" value="BRO1"/>
    <property type="match status" value="1"/>
</dbReference>
<dbReference type="Proteomes" id="UP000193467">
    <property type="component" value="Unassembled WGS sequence"/>
</dbReference>
<comment type="caution">
    <text evidence="5">The sequence shown here is derived from an EMBL/GenBank/DDBJ whole genome shotgun (WGS) entry which is preliminary data.</text>
</comment>
<evidence type="ECO:0000259" key="4">
    <source>
        <dbReference type="PROSITE" id="PS51180"/>
    </source>
</evidence>
<sequence>MLIPPPVPGPVSFHALLTDTAGHTRDLSDANAARARVRTVLKATRKEGAAGGGDWAAAVKVTNEYLPYLYAILACVEADDLLLKSDPVFTWRSTLSSQLLKKSNQRISLPSLHYELAATLLTYALCLSNQSATLIASLGSYEISSSVSTTAIKVHDETVNVAAELLCRASGVLTHLAEVVIPRWETAVGEGAKGRPVELGRDVVTALAKLCLADANLLAIRRLLSRSLSVAHSTTTPGPPLSSSHPSPSLLAKLHLNVYTLYDEARSLVKNSSRGGDASGEVSPELRRYLSDGRLLAQALSYKWLGVDCGENHGMDKAGEALGWLGMAKSSLEEVQGKTAGLKNLKIGKGRSAGKGRKGKVAEELDSTAAFASAYKKVNDTVSFQPVPLAATLLPRVPAGRAALAVKPFVAPPPAFRPLAGDVPRQIPPPPVGASDLDASTLNLDGDSSDDDADGDYFGAGQYF</sequence>
<dbReference type="PANTHER" id="PTHR40463:SF1">
    <property type="entry name" value="PH-RESPONSE REGULATOR PROTEIN PALC"/>
    <property type="match status" value="1"/>
</dbReference>
<accession>A0A1Y2G5D6</accession>
<evidence type="ECO:0000256" key="1">
    <source>
        <dbReference type="ARBA" id="ARBA00010997"/>
    </source>
</evidence>
<gene>
    <name evidence="5" type="ORF">BCR35DRAFT_298026</name>
</gene>
<comment type="similarity">
    <text evidence="1">Belongs to the palC family.</text>
</comment>
<evidence type="ECO:0000256" key="2">
    <source>
        <dbReference type="ARBA" id="ARBA00022193"/>
    </source>
</evidence>
<evidence type="ECO:0000313" key="6">
    <source>
        <dbReference type="Proteomes" id="UP000193467"/>
    </source>
</evidence>
<dbReference type="InterPro" id="IPR038499">
    <property type="entry name" value="BRO1_sf"/>
</dbReference>
<keyword evidence="6" id="KW-1185">Reference proteome</keyword>
<dbReference type="GO" id="GO:0071467">
    <property type="term" value="P:cellular response to pH"/>
    <property type="evidence" value="ECO:0007669"/>
    <property type="project" value="InterPro"/>
</dbReference>
<dbReference type="STRING" id="106004.A0A1Y2G5D6"/>
<reference evidence="5 6" key="1">
    <citation type="submission" date="2016-07" db="EMBL/GenBank/DDBJ databases">
        <title>Pervasive Adenine N6-methylation of Active Genes in Fungi.</title>
        <authorList>
            <consortium name="DOE Joint Genome Institute"/>
            <person name="Mondo S.J."/>
            <person name="Dannebaum R.O."/>
            <person name="Kuo R.C."/>
            <person name="Labutti K."/>
            <person name="Haridas S."/>
            <person name="Kuo A."/>
            <person name="Salamov A."/>
            <person name="Ahrendt S.R."/>
            <person name="Lipzen A."/>
            <person name="Sullivan W."/>
            <person name="Andreopoulos W.B."/>
            <person name="Clum A."/>
            <person name="Lindquist E."/>
            <person name="Daum C."/>
            <person name="Ramamoorthy G.K."/>
            <person name="Gryganskyi A."/>
            <person name="Culley D."/>
            <person name="Magnuson J.K."/>
            <person name="James T.Y."/>
            <person name="O'Malley M.A."/>
            <person name="Stajich J.E."/>
            <person name="Spatafora J.W."/>
            <person name="Visel A."/>
            <person name="Grigoriev I.V."/>
        </authorList>
    </citation>
    <scope>NUCLEOTIDE SEQUENCE [LARGE SCALE GENOMIC DNA]</scope>
    <source>
        <strain evidence="5 6">62-1032</strain>
    </source>
</reference>
<dbReference type="InParanoid" id="A0A1Y2G5D6"/>
<proteinExistence type="inferred from homology"/>
<dbReference type="AlphaFoldDB" id="A0A1Y2G5D6"/>
<evidence type="ECO:0000256" key="3">
    <source>
        <dbReference type="SAM" id="MobiDB-lite"/>
    </source>
</evidence>
<dbReference type="PROSITE" id="PS51180">
    <property type="entry name" value="BRO1"/>
    <property type="match status" value="1"/>
</dbReference>
<protein>
    <recommendedName>
        <fullName evidence="2">pH-response regulator protein palC</fullName>
    </recommendedName>
</protein>
<dbReference type="GO" id="GO:0005886">
    <property type="term" value="C:plasma membrane"/>
    <property type="evidence" value="ECO:0007669"/>
    <property type="project" value="TreeGrafter"/>
</dbReference>
<dbReference type="Gene3D" id="1.25.40.280">
    <property type="entry name" value="alix/aip1 like domains"/>
    <property type="match status" value="1"/>
</dbReference>
<dbReference type="InterPro" id="IPR004328">
    <property type="entry name" value="BRO1_dom"/>
</dbReference>
<feature type="region of interest" description="Disordered" evidence="3">
    <location>
        <begin position="420"/>
        <end position="464"/>
    </location>
</feature>
<dbReference type="PANTHER" id="PTHR40463">
    <property type="entry name" value="PH-RESPONSE REGULATOR PROTEIN PALC"/>
    <property type="match status" value="1"/>
</dbReference>
<name>A0A1Y2G5D6_9BASI</name>